<evidence type="ECO:0000313" key="1">
    <source>
        <dbReference type="EMBL" id="MDT0344509.1"/>
    </source>
</evidence>
<keyword evidence="2" id="KW-1185">Reference proteome</keyword>
<evidence type="ECO:0000313" key="2">
    <source>
        <dbReference type="Proteomes" id="UP001183246"/>
    </source>
</evidence>
<proteinExistence type="predicted"/>
<protein>
    <recommendedName>
        <fullName evidence="3">DUF2283 domain-containing protein</fullName>
    </recommendedName>
</protein>
<reference evidence="2" key="1">
    <citation type="submission" date="2023-07" db="EMBL/GenBank/DDBJ databases">
        <title>30 novel species of actinomycetes from the DSMZ collection.</title>
        <authorList>
            <person name="Nouioui I."/>
        </authorList>
    </citation>
    <scope>NUCLEOTIDE SEQUENCE [LARGE SCALE GENOMIC DNA]</scope>
    <source>
        <strain evidence="2">DSM 44938</strain>
    </source>
</reference>
<evidence type="ECO:0008006" key="3">
    <source>
        <dbReference type="Google" id="ProtNLM"/>
    </source>
</evidence>
<comment type="caution">
    <text evidence="1">The sequence shown here is derived from an EMBL/GenBank/DDBJ whole genome shotgun (WGS) entry which is preliminary data.</text>
</comment>
<dbReference type="RefSeq" id="WP_311705641.1">
    <property type="nucleotide sequence ID" value="NZ_JAVREL010000010.1"/>
</dbReference>
<dbReference type="EMBL" id="JAVREL010000010">
    <property type="protein sequence ID" value="MDT0344509.1"/>
    <property type="molecule type" value="Genomic_DNA"/>
</dbReference>
<organism evidence="1 2">
    <name type="scientific">Streptomyces litchfieldiae</name>
    <dbReference type="NCBI Taxonomy" id="3075543"/>
    <lineage>
        <taxon>Bacteria</taxon>
        <taxon>Bacillati</taxon>
        <taxon>Actinomycetota</taxon>
        <taxon>Actinomycetes</taxon>
        <taxon>Kitasatosporales</taxon>
        <taxon>Streptomycetaceae</taxon>
        <taxon>Streptomyces</taxon>
    </lineage>
</organism>
<name>A0ABU2MS99_9ACTN</name>
<accession>A0ABU2MS99</accession>
<gene>
    <name evidence="1" type="ORF">RM590_18095</name>
</gene>
<sequence>MLRDSLDTERVRAEYDAGALTLRIPIAERARRCSRCSRCSASTSPARNAVSWRVSCPSRRGRSSPRGAPAEARWAAGTVLIAVGDRAGGEVNGRILAALPRGYALLFGRAELTPAA</sequence>
<dbReference type="Proteomes" id="UP001183246">
    <property type="component" value="Unassembled WGS sequence"/>
</dbReference>